<dbReference type="Gene3D" id="3.60.15.10">
    <property type="entry name" value="Ribonuclease Z/Hydroxyacylglutathione hydrolase-like"/>
    <property type="match status" value="1"/>
</dbReference>
<sequence>MAATILHVIYAGRGDAMILEYNDWQTGNPSFILVDGGPKNYVAYQNREAPYHRYLSSACRKIMGQNSTFAGMIFSHPDEDHYGGYLHALKRDPVPTQSVFIPNVESDQDNSNKPIADMCTRAGLRRGVLHHQDALYLIPPVKAIYPPRQCIVWYRGNTGRPEGHDLYYNENLSTNKRSILMYTVTPNSNGEIGIFFTGDNHADIISAQMEAGLPSRTPRFAVYKIQHHGSLKDNMKQFSEPKYSDDVKALCFLYFLLKVKHRTAYLPHKKDVIGAIEHAADHLWKKILPKEITNSYFTLLETTVKQIKTKTLENLIPPAENEDKLLIDLTLGADEDLRKAKGFVDKLNQQLDNLRSIHRDIWIAFRKQHTTDEFLTYMHVRCVKKFYSTFAADVYVVSANRTNGHPRSEVLVGLALAVKEQKRKARLYVTSGKSIDIGQITKILHLVDGGSVTELFCGQFLKISYLSRGSYMSLEGDYQDVPMTKRDIGNMTEEIEFSNNSQKIYRDRLNVLLERTDPGRVLSTKKYQLRYFMNKSWRYLYLKLVNGEMKWSIERNQRFIWIDTQGLNINRNQEFQIRCRDQRFGIGSRTFQCSWARTTVAGDVYYIADPMSGEKLHHVPGGGIDFTTNIHNETLAAARLELAPTQFLPETNSLQTALSGDLEDDTNLIEALPPPRFNVAMEAAASSTHHSLREALGILNDPIKDKPKPNMIEILSCLYRDHDTLTTALRRLPEALLKIGLATFEVDFDESTATIDSHPLEGKVIGSAVLHRAKDEAGKGNAVDVEMAAFEFQLRDIVVKVDKCCSPQVNLTVESEATLKEKGIDFKMAWKASEEETVISFSSSVIAIKDLVIALVGTKFDPEEILQGDIPLMGNSSDGTSAPSIKGLEAGSMSEIGFCLRQPIDLVDTYNLADIWVRTKSSDWQNFLPAPNNFKDIEGGVLIRILDPLHLKTSRITTSIQLSMPLLSNSKRSITAQFDAIPLARAGDYDYRFQITSADHGVTVTDIVDAIGLTNVSEQIEAIPVLDRAFKAVEVKEAGFSIVKVQSKWGFLEWDFDLCIPFFDLIPGSLSLVDAVIRVEWHGDGDMQAKGEATFRSERLEKEAQVSLRLPTARELGYIIFSSPDAISLDDVFDIFGLGTLPNIPFLSGNNAMELAYCDAKFEQVEKGKISIRSSTIKFQREELEVKDFKLQDLEFSLSWQSGQKRDGEGKAESIISFQVSALLPIKNIKSMMLVKYDGEKKVLTASITPVQGFPMKVSDLLSLLIPGVDSVLHARLGELEIKIVEMSLDVTTGSPSSFKLEMRDDAALRLPSATDAKSFTVGSVRVEYAKDTSKLDVFAALVIEGIKTNISLVTSTNSPSAEGSVEFGISLEKGEKELGLLALLAAVGINNVEIPRPEGCPEFTIGTASIKGKFVDKDQSGLKFAQLNVHIEVARVSMSDWDMSMDCIHLDVAYNKSLADKAFSALVSGKLTIADSAEMTINYVGSKDVLELQASLSFVKEEKAKVKSILEWLTIESIEDSLPSFIAEAAIDVRASNLGMSLSRHKGEGSSTITVSLSFTVESVTVQLARTRTRPDGVKKEDKLPWKTVLRLAVNTLPRPPPLPLIGQMEQPFSTQIYWTNSDITIPEVEKLNSLATFSQQKLLLSSRAADNSAFGQGLSFLLLNNDSIILASKPKKARKTEGPSGKAMLVLEEESPESTETTKFDKRVNGVSITNVGLDYDAKGQKIKVKFTARMTIGPMDGELINFSMIIKLPRGESIDLSDWKNLDIGMGLDGLSLAMTGSNLDVAGTLHRIKVEGEDISIAGFEGGVSVKLKKYQFVGFGSYKTIKTNQEEFVSLMAYAMLQGPMLKTGLVELTSISGGFGFGSKLEIPSITEIHKFPLLIDPEADPMVMFGRLRGTGGKKYMTETNGANWVAAGVTGTACEIIDVKAVLTIPLDPSAGELAVVGTASAQFPRDAKPGKAIAAIKINFQGSIDMSRGSMLFEGRIADGSFILFDDCVLTGGFAVGAWFGTSPQAGDWCISIGGWHPAYQPPSHYPSAPPRMRLQWSYGDNKELSLDGQAYAAVTPDALMAGLAVSASYKSGRCGAHFDFRVDLILWLHPIHYDARFFISAGLSYEANALIMTVPLKITLSAELHISGPPFGGEVFFDWTVVSFSVKFGERQIKLEKLGFHEFLDVVHRKSEKDHVLSLESGAIAPSKVPITAQTPDSAWVVRGGSFAFSVTSRVPTKKIKFLSALGPEREVSGRILARPMQLPDGSSGLRADMEVSIFKMNEHGDEEVKDFTFEAINEQLPASLWGPFDDDANGMLGGASRESTVSHVTGLRIQAPASKLSEHNPPIVYFSTLTESNAVTKYLETDDERDVSLDAKPRANQMGQDNGKVDLDLATEALLGSSKDGLIIDIKARNERRAAILGQWAGLRKLKGSDGIKSDVPLRFAKGIDHFSHVVPRVTLN</sequence>
<evidence type="ECO:0000259" key="1">
    <source>
        <dbReference type="Pfam" id="PF20248"/>
    </source>
</evidence>
<proteinExistence type="predicted"/>
<feature type="domain" description="DUF6603" evidence="1">
    <location>
        <begin position="1707"/>
        <end position="2226"/>
    </location>
</feature>
<evidence type="ECO:0000313" key="2">
    <source>
        <dbReference type="EMBL" id="TXB95595.1"/>
    </source>
</evidence>
<dbReference type="Proteomes" id="UP000321331">
    <property type="component" value="Unassembled WGS sequence"/>
</dbReference>
<dbReference type="PANTHER" id="PTHR30619">
    <property type="entry name" value="DNA INTERNALIZATION/COMPETENCE PROTEIN COMEC/REC2"/>
    <property type="match status" value="1"/>
</dbReference>
<protein>
    <recommendedName>
        <fullName evidence="1">DUF6603 domain-containing protein</fullName>
    </recommendedName>
</protein>
<dbReference type="InterPro" id="IPR052159">
    <property type="entry name" value="Competence_DNA_uptake"/>
</dbReference>
<evidence type="ECO:0000313" key="3">
    <source>
        <dbReference type="Proteomes" id="UP000321331"/>
    </source>
</evidence>
<gene>
    <name evidence="2" type="ORF">FocTR4_00015866</name>
</gene>
<dbReference type="Pfam" id="PF20248">
    <property type="entry name" value="DUF6603"/>
    <property type="match status" value="1"/>
</dbReference>
<dbReference type="InterPro" id="IPR036866">
    <property type="entry name" value="RibonucZ/Hydroxyglut_hydro"/>
</dbReference>
<reference evidence="2 3" key="1">
    <citation type="submission" date="2019-07" db="EMBL/GenBank/DDBJ databases">
        <title>The First High-Quality Draft Genome Sequence of the Causal Agent of the Current Panama Disease Epidemic.</title>
        <authorList>
            <person name="Warmington R.J."/>
            <person name="Kay W."/>
            <person name="Jeffries A."/>
            <person name="Bebber D."/>
            <person name="Moore K."/>
            <person name="Studholme D.J."/>
        </authorList>
    </citation>
    <scope>NUCLEOTIDE SEQUENCE [LARGE SCALE GENOMIC DNA]</scope>
    <source>
        <strain evidence="2 3">TR4</strain>
    </source>
</reference>
<organism evidence="2 3">
    <name type="scientific">Fusarium oxysporum f. sp. cubense</name>
    <dbReference type="NCBI Taxonomy" id="61366"/>
    <lineage>
        <taxon>Eukaryota</taxon>
        <taxon>Fungi</taxon>
        <taxon>Dikarya</taxon>
        <taxon>Ascomycota</taxon>
        <taxon>Pezizomycotina</taxon>
        <taxon>Sordariomycetes</taxon>
        <taxon>Hypocreomycetidae</taxon>
        <taxon>Hypocreales</taxon>
        <taxon>Nectriaceae</taxon>
        <taxon>Fusarium</taxon>
        <taxon>Fusarium oxysporum species complex</taxon>
    </lineage>
</organism>
<comment type="caution">
    <text evidence="2">The sequence shown here is derived from an EMBL/GenBank/DDBJ whole genome shotgun (WGS) entry which is preliminary data.</text>
</comment>
<dbReference type="InterPro" id="IPR046538">
    <property type="entry name" value="DUF6603"/>
</dbReference>
<dbReference type="EMBL" id="VMNF01000015">
    <property type="protein sequence ID" value="TXB95595.1"/>
    <property type="molecule type" value="Genomic_DNA"/>
</dbReference>
<accession>A0A5C6SAZ8</accession>
<dbReference type="PANTHER" id="PTHR30619:SF1">
    <property type="entry name" value="RECOMBINATION PROTEIN 2"/>
    <property type="match status" value="1"/>
</dbReference>
<name>A0A5C6SAZ8_FUSOC</name>